<evidence type="ECO:0000256" key="15">
    <source>
        <dbReference type="HAMAP-Rule" id="MF_00521"/>
    </source>
</evidence>
<evidence type="ECO:0000256" key="5">
    <source>
        <dbReference type="ARBA" id="ARBA00022475"/>
    </source>
</evidence>
<dbReference type="OrthoDB" id="6854449at2"/>
<keyword evidence="5 15" id="KW-1003">Cell membrane</keyword>
<dbReference type="InterPro" id="IPR022826">
    <property type="entry name" value="KDO_kinase"/>
</dbReference>
<dbReference type="AlphaFoldDB" id="A0A1S1MYL6"/>
<evidence type="ECO:0000256" key="3">
    <source>
        <dbReference type="ARBA" id="ARBA00010327"/>
    </source>
</evidence>
<dbReference type="Gene3D" id="1.10.510.10">
    <property type="entry name" value="Transferase(Phosphotransferase) domain 1"/>
    <property type="match status" value="1"/>
</dbReference>
<keyword evidence="17" id="KW-1185">Reference proteome</keyword>
<dbReference type="InterPro" id="IPR011009">
    <property type="entry name" value="Kinase-like_dom_sf"/>
</dbReference>
<dbReference type="GO" id="GO:0016301">
    <property type="term" value="F:kinase activity"/>
    <property type="evidence" value="ECO:0007669"/>
    <property type="project" value="UniProtKB-KW"/>
</dbReference>
<sequence length="239" mass="27715">MKITTTNNHYLLTPDINKDTIDLNWFDAQFWQAKNAIVATKEGRSTAWFFEHHQKVNVLKHYWRGGLVGKLLSDQYLYTGLKNTRVYQEFALLCQLEKLGLPISKPVAAKISRTGLVYRGSLITEAVKGAQSLCERLRAEPANHLALKKVAQTVARFHQAGVYHADLNINNILFDECDEVYLIDFDRGELKTPSRTWQQANLSRLERSFNKEADKWPTFYFTQDDWLLLQQSYWQALQS</sequence>
<dbReference type="GO" id="GO:0016773">
    <property type="term" value="F:phosphotransferase activity, alcohol group as acceptor"/>
    <property type="evidence" value="ECO:0007669"/>
    <property type="project" value="UniProtKB-UniRule"/>
</dbReference>
<comment type="function">
    <text evidence="15">Catalyzes the ATP-dependent phosphorylation of the 3-deoxy-D-manno-octulosonic acid (Kdo) residue in Kdo-lipid IV(A) at the 4-OH position.</text>
</comment>
<evidence type="ECO:0000256" key="1">
    <source>
        <dbReference type="ARBA" id="ARBA00004515"/>
    </source>
</evidence>
<dbReference type="SUPFAM" id="SSF56112">
    <property type="entry name" value="Protein kinase-like (PK-like)"/>
    <property type="match status" value="1"/>
</dbReference>
<comment type="similarity">
    <text evidence="3 15">Belongs to the protein kinase superfamily. KdkA/RfaP family.</text>
</comment>
<feature type="active site" evidence="15">
    <location>
        <position position="166"/>
    </location>
</feature>
<evidence type="ECO:0000256" key="6">
    <source>
        <dbReference type="ARBA" id="ARBA00022519"/>
    </source>
</evidence>
<keyword evidence="6 15" id="KW-0997">Cell inner membrane</keyword>
<keyword evidence="7 15" id="KW-0808">Transferase</keyword>
<evidence type="ECO:0000313" key="17">
    <source>
        <dbReference type="Proteomes" id="UP000179786"/>
    </source>
</evidence>
<evidence type="ECO:0000256" key="2">
    <source>
        <dbReference type="ARBA" id="ARBA00004713"/>
    </source>
</evidence>
<dbReference type="EMBL" id="MKJU01000022">
    <property type="protein sequence ID" value="OHU92252.1"/>
    <property type="molecule type" value="Genomic_DNA"/>
</dbReference>
<dbReference type="STRING" id="1859457.BET10_07400"/>
<evidence type="ECO:0000256" key="14">
    <source>
        <dbReference type="ARBA" id="ARBA00034417"/>
    </source>
</evidence>
<evidence type="ECO:0000256" key="13">
    <source>
        <dbReference type="ARBA" id="ARBA00029511"/>
    </source>
</evidence>
<comment type="caution">
    <text evidence="16">The sequence shown here is derived from an EMBL/GenBank/DDBJ whole genome shotgun (WGS) entry which is preliminary data.</text>
</comment>
<proteinExistence type="inferred from homology"/>
<name>A0A1S1MYL6_9GAMM</name>
<dbReference type="GO" id="GO:0005886">
    <property type="term" value="C:plasma membrane"/>
    <property type="evidence" value="ECO:0007669"/>
    <property type="project" value="UniProtKB-SubCell"/>
</dbReference>
<organism evidence="16 17">
    <name type="scientific">Pseudoalteromonas amylolytica</name>
    <dbReference type="NCBI Taxonomy" id="1859457"/>
    <lineage>
        <taxon>Bacteria</taxon>
        <taxon>Pseudomonadati</taxon>
        <taxon>Pseudomonadota</taxon>
        <taxon>Gammaproteobacteria</taxon>
        <taxon>Alteromonadales</taxon>
        <taxon>Pseudoalteromonadaceae</taxon>
        <taxon>Pseudoalteromonas</taxon>
    </lineage>
</organism>
<keyword evidence="9 15" id="KW-0418">Kinase</keyword>
<dbReference type="NCBIfam" id="NF002475">
    <property type="entry name" value="PRK01723.1"/>
    <property type="match status" value="1"/>
</dbReference>
<keyword evidence="8 15" id="KW-0547">Nucleotide-binding</keyword>
<dbReference type="Proteomes" id="UP000179786">
    <property type="component" value="Unassembled WGS sequence"/>
</dbReference>
<keyword evidence="11 15" id="KW-0448">Lipopolysaccharide biosynthesis</keyword>
<dbReference type="GO" id="GO:0009244">
    <property type="term" value="P:lipopolysaccharide core region biosynthetic process"/>
    <property type="evidence" value="ECO:0007669"/>
    <property type="project" value="UniProtKB-UniRule"/>
</dbReference>
<accession>A0A1S1MYL6</accession>
<keyword evidence="12 15" id="KW-0472">Membrane</keyword>
<evidence type="ECO:0000256" key="9">
    <source>
        <dbReference type="ARBA" id="ARBA00022777"/>
    </source>
</evidence>
<protein>
    <recommendedName>
        <fullName evidence="13 15">3-deoxy-D-manno-octulosonic acid kinase</fullName>
        <shortName evidence="15">Kdo kinase</shortName>
        <ecNumber evidence="4 15">2.7.1.166</ecNumber>
    </recommendedName>
</protein>
<dbReference type="GO" id="GO:0005524">
    <property type="term" value="F:ATP binding"/>
    <property type="evidence" value="ECO:0007669"/>
    <property type="project" value="UniProtKB-UniRule"/>
</dbReference>
<dbReference type="HAMAP" id="MF_00521">
    <property type="entry name" value="KDO_kinase"/>
    <property type="match status" value="1"/>
</dbReference>
<evidence type="ECO:0000256" key="12">
    <source>
        <dbReference type="ARBA" id="ARBA00023136"/>
    </source>
</evidence>
<dbReference type="UniPathway" id="UPA00958"/>
<dbReference type="RefSeq" id="WP_070984058.1">
    <property type="nucleotide sequence ID" value="NZ_MKJU01000022.1"/>
</dbReference>
<keyword evidence="10 15" id="KW-0067">ATP-binding</keyword>
<dbReference type="EC" id="2.7.1.166" evidence="4 15"/>
<gene>
    <name evidence="15" type="primary">kdkA</name>
    <name evidence="16" type="ORF">BET10_07400</name>
</gene>
<evidence type="ECO:0000256" key="7">
    <source>
        <dbReference type="ARBA" id="ARBA00022679"/>
    </source>
</evidence>
<evidence type="ECO:0000313" key="16">
    <source>
        <dbReference type="EMBL" id="OHU92252.1"/>
    </source>
</evidence>
<dbReference type="Pfam" id="PF06293">
    <property type="entry name" value="Kdo"/>
    <property type="match status" value="1"/>
</dbReference>
<evidence type="ECO:0000256" key="8">
    <source>
        <dbReference type="ARBA" id="ARBA00022741"/>
    </source>
</evidence>
<evidence type="ECO:0000256" key="4">
    <source>
        <dbReference type="ARBA" id="ARBA00011988"/>
    </source>
</evidence>
<comment type="subcellular location">
    <subcellularLocation>
        <location evidence="1 15">Cell inner membrane</location>
        <topology evidence="1 15">Peripheral membrane protein</topology>
        <orientation evidence="1 15">Cytoplasmic side</orientation>
    </subcellularLocation>
</comment>
<comment type="pathway">
    <text evidence="2 15">Bacterial outer membrane biogenesis; LPS core biosynthesis.</text>
</comment>
<comment type="catalytic activity">
    <reaction evidence="14 15">
        <text>an alpha-Kdo-(2-&gt;6)-lipid IVA + ATP = a 4-O-phospho-alpha-Kdo-(2-&gt;6)-lipid IVA + ADP + H(+)</text>
        <dbReference type="Rhea" id="RHEA:74271"/>
        <dbReference type="ChEBI" id="CHEBI:15378"/>
        <dbReference type="ChEBI" id="CHEBI:30616"/>
        <dbReference type="ChEBI" id="CHEBI:176428"/>
        <dbReference type="ChEBI" id="CHEBI:193140"/>
        <dbReference type="ChEBI" id="CHEBI:456216"/>
        <dbReference type="EC" id="2.7.1.166"/>
    </reaction>
</comment>
<evidence type="ECO:0000256" key="11">
    <source>
        <dbReference type="ARBA" id="ARBA00022985"/>
    </source>
</evidence>
<evidence type="ECO:0000256" key="10">
    <source>
        <dbReference type="ARBA" id="ARBA00022840"/>
    </source>
</evidence>
<reference evidence="16 17" key="1">
    <citation type="submission" date="2016-09" db="EMBL/GenBank/DDBJ databases">
        <title>Pseudoalteromonas amylolytica sp. nov., isolated from the surface seawater.</title>
        <authorList>
            <person name="Wu Y.-H."/>
            <person name="Cheng H."/>
            <person name="Jin X.-B."/>
            <person name="Wang C.-S."/>
            <person name="Xu X.-W."/>
        </authorList>
    </citation>
    <scope>NUCLEOTIDE SEQUENCE [LARGE SCALE GENOMIC DNA]</scope>
    <source>
        <strain evidence="16 17">JW1</strain>
    </source>
</reference>